<evidence type="ECO:0000313" key="2">
    <source>
        <dbReference type="Proteomes" id="UP000092993"/>
    </source>
</evidence>
<dbReference type="OrthoDB" id="2658414at2759"/>
<organism evidence="1 2">
    <name type="scientific">Grifola frondosa</name>
    <name type="common">Maitake</name>
    <name type="synonym">Polyporus frondosus</name>
    <dbReference type="NCBI Taxonomy" id="5627"/>
    <lineage>
        <taxon>Eukaryota</taxon>
        <taxon>Fungi</taxon>
        <taxon>Dikarya</taxon>
        <taxon>Basidiomycota</taxon>
        <taxon>Agaricomycotina</taxon>
        <taxon>Agaricomycetes</taxon>
        <taxon>Polyporales</taxon>
        <taxon>Grifolaceae</taxon>
        <taxon>Grifola</taxon>
    </lineage>
</organism>
<dbReference type="PANTHER" id="PTHR10039">
    <property type="entry name" value="AMELOGENIN"/>
    <property type="match status" value="1"/>
</dbReference>
<reference evidence="1 2" key="1">
    <citation type="submission" date="2016-03" db="EMBL/GenBank/DDBJ databases">
        <title>Whole genome sequencing of Grifola frondosa 9006-11.</title>
        <authorList>
            <person name="Min B."/>
            <person name="Park H."/>
            <person name="Kim J.-G."/>
            <person name="Cho H."/>
            <person name="Oh Y.-L."/>
            <person name="Kong W.-S."/>
            <person name="Choi I.-G."/>
        </authorList>
    </citation>
    <scope>NUCLEOTIDE SEQUENCE [LARGE SCALE GENOMIC DNA]</scope>
    <source>
        <strain evidence="1 2">9006-11</strain>
    </source>
</reference>
<dbReference type="EMBL" id="LUGG01000002">
    <property type="protein sequence ID" value="OBZ78164.1"/>
    <property type="molecule type" value="Genomic_DNA"/>
</dbReference>
<name>A0A1C7MTA0_GRIFR</name>
<dbReference type="PANTHER" id="PTHR10039:SF14">
    <property type="entry name" value="NACHT DOMAIN-CONTAINING PROTEIN"/>
    <property type="match status" value="1"/>
</dbReference>
<proteinExistence type="predicted"/>
<evidence type="ECO:0000313" key="1">
    <source>
        <dbReference type="EMBL" id="OBZ78164.1"/>
    </source>
</evidence>
<sequence>MLLDDCGNSSSRASALHGFIEASINLPSWVKILVTSRPEPDISESFSSVFDTWQLDTSNEEQRADVAVYIKCRIEALRQRKSLGNHWPGTEKTEDLITRADGLFISARLSLDLIEKQHRALDLILLEDDLSPGDRGQSEIRLDQLYCKILYRCQLSTDDLRHFPPRRPLIHSILELVIFAKVPISASCLFDLICNDIDDVNAVERVIDELAPVLQLEGSSTIRVIHSSFVDFLTSPGRSQKLCIATSKWHQLRFALTSLRVLNRDLQHDLCQIGDLSLLNAEVPDIEGKLHRESSLFIADSFGSSISWIVMNLMMKYFGNS</sequence>
<evidence type="ECO:0008006" key="3">
    <source>
        <dbReference type="Google" id="ProtNLM"/>
    </source>
</evidence>
<dbReference type="AlphaFoldDB" id="A0A1C7MTA0"/>
<protein>
    <recommendedName>
        <fullName evidence="3">NACHT domain-containing protein</fullName>
    </recommendedName>
</protein>
<keyword evidence="2" id="KW-1185">Reference proteome</keyword>
<gene>
    <name evidence="1" type="ORF">A0H81_01716</name>
</gene>
<accession>A0A1C7MTA0</accession>
<dbReference type="Proteomes" id="UP000092993">
    <property type="component" value="Unassembled WGS sequence"/>
</dbReference>
<dbReference type="STRING" id="5627.A0A1C7MTA0"/>
<comment type="caution">
    <text evidence="1">The sequence shown here is derived from an EMBL/GenBank/DDBJ whole genome shotgun (WGS) entry which is preliminary data.</text>
</comment>